<name>A0ABN9Z7M7_PIPNA</name>
<keyword evidence="1" id="KW-0175">Coiled coil</keyword>
<evidence type="ECO:0000313" key="2">
    <source>
        <dbReference type="EMBL" id="CAK6434174.1"/>
    </source>
</evidence>
<dbReference type="Pfam" id="PF00435">
    <property type="entry name" value="Spectrin"/>
    <property type="match status" value="1"/>
</dbReference>
<organism evidence="2 3">
    <name type="scientific">Pipistrellus nathusii</name>
    <name type="common">Nathusius' pipistrelle</name>
    <dbReference type="NCBI Taxonomy" id="59473"/>
    <lineage>
        <taxon>Eukaryota</taxon>
        <taxon>Metazoa</taxon>
        <taxon>Chordata</taxon>
        <taxon>Craniata</taxon>
        <taxon>Vertebrata</taxon>
        <taxon>Euteleostomi</taxon>
        <taxon>Mammalia</taxon>
        <taxon>Eutheria</taxon>
        <taxon>Laurasiatheria</taxon>
        <taxon>Chiroptera</taxon>
        <taxon>Yangochiroptera</taxon>
        <taxon>Vespertilionidae</taxon>
        <taxon>Pipistrellus</taxon>
    </lineage>
</organism>
<reference evidence="2" key="1">
    <citation type="submission" date="2023-12" db="EMBL/GenBank/DDBJ databases">
        <authorList>
            <person name="Brown T."/>
        </authorList>
    </citation>
    <scope>NUCLEOTIDE SEQUENCE</scope>
</reference>
<keyword evidence="3" id="KW-1185">Reference proteome</keyword>
<gene>
    <name evidence="2" type="ORF">MPIPNATIZW_LOCUS2480</name>
</gene>
<feature type="non-terminal residue" evidence="2">
    <location>
        <position position="207"/>
    </location>
</feature>
<protein>
    <recommendedName>
        <fullName evidence="4">Dystrophin</fullName>
    </recommendedName>
</protein>
<evidence type="ECO:0000256" key="1">
    <source>
        <dbReference type="SAM" id="Coils"/>
    </source>
</evidence>
<dbReference type="Gene3D" id="1.20.58.60">
    <property type="match status" value="1"/>
</dbReference>
<dbReference type="SUPFAM" id="SSF46966">
    <property type="entry name" value="Spectrin repeat"/>
    <property type="match status" value="2"/>
</dbReference>
<evidence type="ECO:0008006" key="4">
    <source>
        <dbReference type="Google" id="ProtNLM"/>
    </source>
</evidence>
<feature type="coiled-coil region" evidence="1">
    <location>
        <begin position="77"/>
        <end position="166"/>
    </location>
</feature>
<dbReference type="Proteomes" id="UP001314169">
    <property type="component" value="Chromosome 10"/>
</dbReference>
<dbReference type="EMBL" id="OY882867">
    <property type="protein sequence ID" value="CAK6434174.1"/>
    <property type="molecule type" value="Genomic_DNA"/>
</dbReference>
<proteinExistence type="predicted"/>
<feature type="non-terminal residue" evidence="2">
    <location>
        <position position="1"/>
    </location>
</feature>
<accession>A0ABN9Z7M7</accession>
<sequence length="207" mass="24327">TDLKVIEKWMEGAKDFLREEQAVPGNDEGLQRQLDQCLAFVKEIDTVESSLKNMKEVETHFPSCPVAGIKTWVQTKLVDYQTQLEKYSKEISSHKDKWSELQEKVKNLKKDLKEMQKWMMEVEEEYLDKSFEYKSPEELLKDVEEMKRAKEDVLQKEVRVNILKNNIKLIAKKVPSSGQELTSKLQVELENYQLLCKRIRGKCQALE</sequence>
<dbReference type="InterPro" id="IPR002017">
    <property type="entry name" value="Spectrin_repeat"/>
</dbReference>
<evidence type="ECO:0000313" key="3">
    <source>
        <dbReference type="Proteomes" id="UP001314169"/>
    </source>
</evidence>